<keyword evidence="2" id="KW-1185">Reference proteome</keyword>
<evidence type="ECO:0000313" key="1">
    <source>
        <dbReference type="EMBL" id="ODA34194.1"/>
    </source>
</evidence>
<dbReference type="EMBL" id="LYDR01000043">
    <property type="protein sequence ID" value="ODA34194.1"/>
    <property type="molecule type" value="Genomic_DNA"/>
</dbReference>
<evidence type="ECO:0000313" key="2">
    <source>
        <dbReference type="Proteomes" id="UP000094828"/>
    </source>
</evidence>
<accession>A0A1C3ELT7</accession>
<reference evidence="1 2" key="1">
    <citation type="submission" date="2016-05" db="EMBL/GenBank/DDBJ databases">
        <title>Genomic and physiological characterization of Planctopirus sp. isolated from fresh water lake.</title>
        <authorList>
            <person name="Subhash Y."/>
            <person name="Ramana C."/>
        </authorList>
    </citation>
    <scope>NUCLEOTIDE SEQUENCE [LARGE SCALE GENOMIC DNA]</scope>
    <source>
        <strain evidence="1 2">JC280</strain>
    </source>
</reference>
<gene>
    <name evidence="1" type="ORF">A6X21_17650</name>
</gene>
<dbReference type="OrthoDB" id="20966at2"/>
<proteinExistence type="predicted"/>
<dbReference type="AlphaFoldDB" id="A0A1C3ELT7"/>
<organism evidence="1 2">
    <name type="scientific">Planctopirus hydrillae</name>
    <dbReference type="NCBI Taxonomy" id="1841610"/>
    <lineage>
        <taxon>Bacteria</taxon>
        <taxon>Pseudomonadati</taxon>
        <taxon>Planctomycetota</taxon>
        <taxon>Planctomycetia</taxon>
        <taxon>Planctomycetales</taxon>
        <taxon>Planctomycetaceae</taxon>
        <taxon>Planctopirus</taxon>
    </lineage>
</organism>
<sequence length="323" mass="36837">MPRLFFGNFSFEHELADPHFQPSKTLIEQSAQWGTIWMKQASADDLFWLPSTTPISPAGPTKVKFIATIDELITFLHKANTHYQFVPWGWSPRALAHYRMLPTCYVDAAPPPLDVVRYGNSRRFAFEMEQQLGSVCIDGQMQFHTLTTCISTAAELEDWNSRVSASTHSWVIKAEFGMSGRERILGQQDLQREQTAWCLKRLAMGQYLFAEPWLKRRDEVGIQWHIEGKDQIRLVGITRLECSPTGQYQSSSPLVDPDSIAQWQPAIDHQFTVVKKLTNLGYTGPLGIDAMRYLPLDFQNADTALRPFQDINARWTMGRLALG</sequence>
<name>A0A1C3ELT7_9PLAN</name>
<evidence type="ECO:0008006" key="3">
    <source>
        <dbReference type="Google" id="ProtNLM"/>
    </source>
</evidence>
<dbReference type="RefSeq" id="WP_068846688.1">
    <property type="nucleotide sequence ID" value="NZ_LYDR01000043.1"/>
</dbReference>
<comment type="caution">
    <text evidence="1">The sequence shown here is derived from an EMBL/GenBank/DDBJ whole genome shotgun (WGS) entry which is preliminary data.</text>
</comment>
<protein>
    <recommendedName>
        <fullName evidence="3">ATP-grasp domain-containing protein</fullName>
    </recommendedName>
</protein>
<dbReference type="Proteomes" id="UP000094828">
    <property type="component" value="Unassembled WGS sequence"/>
</dbReference>
<dbReference type="STRING" id="1841610.A6X21_17650"/>